<dbReference type="SUPFAM" id="SSF51905">
    <property type="entry name" value="FAD/NAD(P)-binding domain"/>
    <property type="match status" value="1"/>
</dbReference>
<dbReference type="SUPFAM" id="SSF52833">
    <property type="entry name" value="Thioredoxin-like"/>
    <property type="match status" value="1"/>
</dbReference>
<proteinExistence type="inferred from homology"/>
<dbReference type="Gene3D" id="3.50.50.60">
    <property type="entry name" value="FAD/NAD(P)-binding domain"/>
    <property type="match status" value="1"/>
</dbReference>
<dbReference type="Pfam" id="PF01494">
    <property type="entry name" value="FAD_binding_3"/>
    <property type="match status" value="2"/>
</dbReference>
<evidence type="ECO:0000313" key="7">
    <source>
        <dbReference type="EMBL" id="CAH7690058.1"/>
    </source>
</evidence>
<comment type="caution">
    <text evidence="7">The sequence shown here is derived from an EMBL/GenBank/DDBJ whole genome shotgun (WGS) entry which is preliminary data.</text>
</comment>
<dbReference type="AlphaFoldDB" id="A0AAV0BRL9"/>
<dbReference type="PRINTS" id="PR00420">
    <property type="entry name" value="RNGMNOXGNASE"/>
</dbReference>
<dbReference type="InterPro" id="IPR036249">
    <property type="entry name" value="Thioredoxin-like_sf"/>
</dbReference>
<dbReference type="Pfam" id="PF07976">
    <property type="entry name" value="Phe_hydrox_dim"/>
    <property type="match status" value="1"/>
</dbReference>
<dbReference type="SUPFAM" id="SSF54373">
    <property type="entry name" value="FAD-linked reductases, C-terminal domain"/>
    <property type="match status" value="1"/>
</dbReference>
<gene>
    <name evidence="7" type="ORF">PPACK8108_LOCUS25293</name>
</gene>
<name>A0AAV0BRL9_PHAPC</name>
<dbReference type="PANTHER" id="PTHR43004">
    <property type="entry name" value="TRK SYSTEM POTASSIUM UPTAKE PROTEIN"/>
    <property type="match status" value="1"/>
</dbReference>
<keyword evidence="3" id="KW-0274">FAD</keyword>
<evidence type="ECO:0000259" key="5">
    <source>
        <dbReference type="Pfam" id="PF01494"/>
    </source>
</evidence>
<keyword evidence="8" id="KW-1185">Reference proteome</keyword>
<dbReference type="Proteomes" id="UP001153365">
    <property type="component" value="Unassembled WGS sequence"/>
</dbReference>
<accession>A0AAV0BRL9</accession>
<dbReference type="InterPro" id="IPR036188">
    <property type="entry name" value="FAD/NAD-bd_sf"/>
</dbReference>
<dbReference type="Gene3D" id="3.40.30.20">
    <property type="match status" value="1"/>
</dbReference>
<dbReference type="GO" id="GO:0071949">
    <property type="term" value="F:FAD binding"/>
    <property type="evidence" value="ECO:0007669"/>
    <property type="project" value="InterPro"/>
</dbReference>
<dbReference type="Gene3D" id="3.30.9.10">
    <property type="entry name" value="D-Amino Acid Oxidase, subunit A, domain 2"/>
    <property type="match status" value="1"/>
</dbReference>
<feature type="domain" description="FAD-binding" evidence="5">
    <location>
        <begin position="217"/>
        <end position="420"/>
    </location>
</feature>
<dbReference type="CDD" id="cd02979">
    <property type="entry name" value="PHOX_C"/>
    <property type="match status" value="1"/>
</dbReference>
<evidence type="ECO:0000256" key="2">
    <source>
        <dbReference type="ARBA" id="ARBA00022630"/>
    </source>
</evidence>
<dbReference type="EMBL" id="CALTRL010006196">
    <property type="protein sequence ID" value="CAH7690058.1"/>
    <property type="molecule type" value="Genomic_DNA"/>
</dbReference>
<dbReference type="InterPro" id="IPR012941">
    <property type="entry name" value="Phe_hydrox_C_dim_dom"/>
</dbReference>
<dbReference type="PANTHER" id="PTHR43004:SF4">
    <property type="entry name" value="FAD-BINDING DOMAIN-CONTAINING PROTEIN"/>
    <property type="match status" value="1"/>
</dbReference>
<evidence type="ECO:0000256" key="4">
    <source>
        <dbReference type="ARBA" id="ARBA00023002"/>
    </source>
</evidence>
<organism evidence="7 8">
    <name type="scientific">Phakopsora pachyrhizi</name>
    <name type="common">Asian soybean rust disease fungus</name>
    <dbReference type="NCBI Taxonomy" id="170000"/>
    <lineage>
        <taxon>Eukaryota</taxon>
        <taxon>Fungi</taxon>
        <taxon>Dikarya</taxon>
        <taxon>Basidiomycota</taxon>
        <taxon>Pucciniomycotina</taxon>
        <taxon>Pucciniomycetes</taxon>
        <taxon>Pucciniales</taxon>
        <taxon>Phakopsoraceae</taxon>
        <taxon>Phakopsora</taxon>
    </lineage>
</organism>
<evidence type="ECO:0000256" key="3">
    <source>
        <dbReference type="ARBA" id="ARBA00022827"/>
    </source>
</evidence>
<feature type="domain" description="Phenol hydroxylase-like C-terminal dimerisation" evidence="6">
    <location>
        <begin position="476"/>
        <end position="709"/>
    </location>
</feature>
<dbReference type="InterPro" id="IPR002938">
    <property type="entry name" value="FAD-bd"/>
</dbReference>
<evidence type="ECO:0000256" key="1">
    <source>
        <dbReference type="ARBA" id="ARBA00007801"/>
    </source>
</evidence>
<dbReference type="GO" id="GO:0016709">
    <property type="term" value="F:oxidoreductase activity, acting on paired donors, with incorporation or reduction of molecular oxygen, NAD(P)H as one donor, and incorporation of one atom of oxygen"/>
    <property type="evidence" value="ECO:0007669"/>
    <property type="project" value="UniProtKB-ARBA"/>
</dbReference>
<protein>
    <submittedName>
        <fullName evidence="7">FAD binding domain-domain-containing protein</fullName>
    </submittedName>
</protein>
<dbReference type="InterPro" id="IPR050641">
    <property type="entry name" value="RIFMO-like"/>
</dbReference>
<dbReference type="InterPro" id="IPR038220">
    <property type="entry name" value="PHOX_C_sf"/>
</dbReference>
<evidence type="ECO:0000259" key="6">
    <source>
        <dbReference type="Pfam" id="PF07976"/>
    </source>
</evidence>
<evidence type="ECO:0000313" key="8">
    <source>
        <dbReference type="Proteomes" id="UP001153365"/>
    </source>
</evidence>
<keyword evidence="4" id="KW-0560">Oxidoreductase</keyword>
<feature type="domain" description="FAD-binding" evidence="5">
    <location>
        <begin position="24"/>
        <end position="72"/>
    </location>
</feature>
<comment type="similarity">
    <text evidence="1">Belongs to the PheA/TfdB FAD monooxygenase family.</text>
</comment>
<sequence length="715" mass="80957">MLSSSSNQSISHLKTYLCGNDVFDVVIVGAGPAGLMASLCLKTFCFKVLHIDNQAQPTLCGKADGIQARTIEKQLDDLEDHNDPKNYPTDHIDLATHLISQGAKAYGVAFWDPADSKRLGRTSKSQVCPEFIDVRERYTLLLHQGLIEKEFLREIYNRSTCREDPIVIRPAKFINAQNLTSSAEDFFDDGHVIRTSIGLLDPNIDDQELKADDDSKIHEEFYVRSKYLLGCDGARSDVRKSLNGRIVLEGHSCNVFWAVMDCWVQSDFPDFKLKCAVHSKRYGSLMIIPREDDLVRFYVQLKIEEDSERADWNLEFCQNRAKNIFEPYSLKFRQTEWFSIYQIGQRLANKYTLDGRILLGGDSVHTHSPKAGQGMNISMLDMHSLGWKINLVEKGIGKRKEIMETYESERRGVASDLIKFDAEYSALFSGVSSSTFSKNSKIEDTKVKIVGEVDAQRFIDVFKKNISFITGCGAIYRTNVLNALPDADIYKKRKYTKIQSPLKPGERFLPGNATRLIDGEVVQLEQEVKMDGSFRIYIFLGSAQLPKINSCLGHLVNTGVKDGERRCFLDRFKSPTGKPCSIFDCKKPKGCNPFFSLSLISSGEQTEWEIEDLPEIFSQKFRSQVYSDDQVNYYYGDDLNLDLNLTPRKSLAQLKPLSLHAKYGIEEDHHEGGGIIVVRPDGYVGLIADLTQDGWETLEDYFDGFLIDQSSKCLI</sequence>
<reference evidence="7" key="1">
    <citation type="submission" date="2022-06" db="EMBL/GenBank/DDBJ databases">
        <authorList>
            <consortium name="SYNGENTA / RWTH Aachen University"/>
        </authorList>
    </citation>
    <scope>NUCLEOTIDE SEQUENCE</scope>
</reference>
<keyword evidence="2" id="KW-0285">Flavoprotein</keyword>